<evidence type="ECO:0000259" key="13">
    <source>
        <dbReference type="Pfam" id="PF02225"/>
    </source>
</evidence>
<keyword evidence="5" id="KW-0735">Signal-anchor</keyword>
<dbReference type="InterPro" id="IPR007484">
    <property type="entry name" value="Peptidase_M28"/>
</dbReference>
<evidence type="ECO:0000313" key="17">
    <source>
        <dbReference type="Proteomes" id="UP000287033"/>
    </source>
</evidence>
<evidence type="ECO:0000259" key="15">
    <source>
        <dbReference type="Pfam" id="PF04389"/>
    </source>
</evidence>
<dbReference type="Pfam" id="PF04389">
    <property type="entry name" value="Peptidase_M28"/>
    <property type="match status" value="1"/>
</dbReference>
<keyword evidence="3" id="KW-1003">Cell membrane</keyword>
<accession>A0A401RIQ0</accession>
<evidence type="ECO:0000256" key="8">
    <source>
        <dbReference type="ARBA" id="ARBA00023157"/>
    </source>
</evidence>
<dbReference type="Proteomes" id="UP000287033">
    <property type="component" value="Unassembled WGS sequence"/>
</dbReference>
<evidence type="ECO:0000256" key="10">
    <source>
        <dbReference type="ARBA" id="ARBA00023180"/>
    </source>
</evidence>
<dbReference type="EMBL" id="BEZZ01001369">
    <property type="protein sequence ID" value="GCC18025.1"/>
    <property type="molecule type" value="Genomic_DNA"/>
</dbReference>
<evidence type="ECO:0000256" key="3">
    <source>
        <dbReference type="ARBA" id="ARBA00022475"/>
    </source>
</evidence>
<evidence type="ECO:0000256" key="6">
    <source>
        <dbReference type="ARBA" id="ARBA00022989"/>
    </source>
</evidence>
<dbReference type="InterPro" id="IPR039373">
    <property type="entry name" value="Peptidase_M28B"/>
</dbReference>
<comment type="caution">
    <text evidence="16">The sequence shown here is derived from an EMBL/GenBank/DDBJ whole genome shotgun (WGS) entry which is preliminary data.</text>
</comment>
<dbReference type="Gene3D" id="3.40.630.10">
    <property type="entry name" value="Zn peptidases"/>
    <property type="match status" value="1"/>
</dbReference>
<comment type="similarity">
    <text evidence="2">Belongs to the peptidase M28 family. M28B subfamily.</text>
</comment>
<comment type="subcellular location">
    <subcellularLocation>
        <location evidence="1">Cell membrane</location>
        <topology evidence="1">Single-pass type II membrane protein</topology>
    </subcellularLocation>
</comment>
<dbReference type="Gene3D" id="3.50.30.30">
    <property type="match status" value="1"/>
</dbReference>
<dbReference type="OrthoDB" id="5841748at2759"/>
<dbReference type="InterPro" id="IPR003137">
    <property type="entry name" value="PA_domain"/>
</dbReference>
<keyword evidence="6 12" id="KW-1133">Transmembrane helix</keyword>
<dbReference type="PANTHER" id="PTHR10404:SF46">
    <property type="entry name" value="VACUOLAR PROTEIN SORTING-ASSOCIATED PROTEIN 70"/>
    <property type="match status" value="1"/>
</dbReference>
<dbReference type="GO" id="GO:0004180">
    <property type="term" value="F:carboxypeptidase activity"/>
    <property type="evidence" value="ECO:0007669"/>
    <property type="project" value="TreeGrafter"/>
</dbReference>
<feature type="region of interest" description="Disordered" evidence="11">
    <location>
        <begin position="119"/>
        <end position="138"/>
    </location>
</feature>
<dbReference type="FunFam" id="3.50.30.30:FF:000010">
    <property type="entry name" value="Transferrin receptor protein 1"/>
    <property type="match status" value="1"/>
</dbReference>
<evidence type="ECO:0000256" key="2">
    <source>
        <dbReference type="ARBA" id="ARBA00005634"/>
    </source>
</evidence>
<evidence type="ECO:0000256" key="9">
    <source>
        <dbReference type="ARBA" id="ARBA00023170"/>
    </source>
</evidence>
<evidence type="ECO:0000256" key="5">
    <source>
        <dbReference type="ARBA" id="ARBA00022968"/>
    </source>
</evidence>
<dbReference type="Gene3D" id="1.20.930.40">
    <property type="entry name" value="Transferrin receptor-like, dimerisation domain"/>
    <property type="match status" value="1"/>
</dbReference>
<evidence type="ECO:0000256" key="12">
    <source>
        <dbReference type="SAM" id="Phobius"/>
    </source>
</evidence>
<feature type="compositionally biased region" description="Polar residues" evidence="11">
    <location>
        <begin position="119"/>
        <end position="132"/>
    </location>
</feature>
<dbReference type="FunFam" id="3.40.630.10:FF:000101">
    <property type="entry name" value="N-acetylated alpha-linked acidic dipeptidase like 1"/>
    <property type="match status" value="1"/>
</dbReference>
<dbReference type="SUPFAM" id="SSF53187">
    <property type="entry name" value="Zn-dependent exopeptidases"/>
    <property type="match status" value="1"/>
</dbReference>
<dbReference type="InterPro" id="IPR046450">
    <property type="entry name" value="PA_dom_sf"/>
</dbReference>
<evidence type="ECO:0000256" key="1">
    <source>
        <dbReference type="ARBA" id="ARBA00004401"/>
    </source>
</evidence>
<keyword evidence="4 12" id="KW-0812">Transmembrane</keyword>
<evidence type="ECO:0000256" key="7">
    <source>
        <dbReference type="ARBA" id="ARBA00023136"/>
    </source>
</evidence>
<keyword evidence="8" id="KW-1015">Disulfide bond</keyword>
<name>A0A401RIQ0_CHIPU</name>
<dbReference type="OMA" id="MTRNDLA"/>
<evidence type="ECO:0000313" key="16">
    <source>
        <dbReference type="EMBL" id="GCC18025.1"/>
    </source>
</evidence>
<dbReference type="SUPFAM" id="SSF52025">
    <property type="entry name" value="PA domain"/>
    <property type="match status" value="1"/>
</dbReference>
<evidence type="ECO:0000259" key="14">
    <source>
        <dbReference type="Pfam" id="PF04253"/>
    </source>
</evidence>
<feature type="transmembrane region" description="Helical" evidence="12">
    <location>
        <begin position="92"/>
        <end position="113"/>
    </location>
</feature>
<dbReference type="STRING" id="137246.A0A401RIQ0"/>
<gene>
    <name evidence="16" type="ORF">chiPu_0017769</name>
</gene>
<keyword evidence="9" id="KW-0675">Receptor</keyword>
<sequence length="802" mass="88667">MCNGSILALSRSGLSILLSIWTMDRARIAISSLLGFEPKSYTRFSLTRRTDGDGSRVEMKLAENENDEEMGDAMADGMETQIEKPHNNHKPFCCLMTAVLLVLIGFLVGYLAFRGQTPGKSVSLPDQPTEASYTDDDDSDEFVATNEEKMSLTFSDLKKMLTDNLDSSQFLHDINKVSDTSNHETGSVGELTVTQYIRQEFLKNLDKHSVWTDTHYVTLQFNGASPNRVWIVGGGNSEEMKLGQQNSKVFCPYSATGNFTGKLVYANYGTEDDFKLLNSKNVPVNGSVVVVRAGKINFAEKVTNAENMKAGGVLIYPDPEDYNLDPDVAMFGHVHMGLGDPRSPGFPSFNHTQFPPTKSSGLPGILVHSISANAVTSLLRKLGGEAAPSSWKSKATKVGPGFANNDEQVMMEVNNVEEVRAMHNVFAVVKGFEEPDHYVVIGAQRDAFGPGAAESGVGTALLLELFRIFTRMVEDGFRPRRSIIFASWSGGSFGAVGATEWLEGYMSVLHLKVCTYFSLDRAVLGGTNFEIFGSSMLHNLIRETISMVKSPLSPDKSIYEMAEAGAGDWLKAVLRPIPMDTSVYAFLAIGGIPAMGLSFTKDENYPYNTKEDTVNTLSRFTNGNLETVTRAMAEVVGIAVIKLIHHHQLPLDYQKYASDLSGYIIDIQSYASELQERGLTMRWLFSARGDFYRAANTLRYQIESSDMSNVLLCRTYNNRIMRVEYNFLSPYVSINNCPYRHLLYGKGNHTLAGIVEQLKLLRMNPELVDFNMTRNDLAYATWTVQGAANALGGEAWTSSNNF</sequence>
<dbReference type="InterPro" id="IPR007365">
    <property type="entry name" value="TFR-like_dimer_dom"/>
</dbReference>
<evidence type="ECO:0000256" key="4">
    <source>
        <dbReference type="ARBA" id="ARBA00022692"/>
    </source>
</evidence>
<dbReference type="Pfam" id="PF04253">
    <property type="entry name" value="TFR_dimer"/>
    <property type="match status" value="1"/>
</dbReference>
<dbReference type="AlphaFoldDB" id="A0A401RIQ0"/>
<organism evidence="16 17">
    <name type="scientific">Chiloscyllium punctatum</name>
    <name type="common">Brownbanded bambooshark</name>
    <name type="synonym">Hemiscyllium punctatum</name>
    <dbReference type="NCBI Taxonomy" id="137246"/>
    <lineage>
        <taxon>Eukaryota</taxon>
        <taxon>Metazoa</taxon>
        <taxon>Chordata</taxon>
        <taxon>Craniata</taxon>
        <taxon>Vertebrata</taxon>
        <taxon>Chondrichthyes</taxon>
        <taxon>Elasmobranchii</taxon>
        <taxon>Galeomorphii</taxon>
        <taxon>Galeoidea</taxon>
        <taxon>Orectolobiformes</taxon>
        <taxon>Hemiscylliidae</taxon>
        <taxon>Chiloscyllium</taxon>
    </lineage>
</organism>
<proteinExistence type="inferred from homology"/>
<evidence type="ECO:0000256" key="11">
    <source>
        <dbReference type="SAM" id="MobiDB-lite"/>
    </source>
</evidence>
<dbReference type="FunFam" id="1.20.930.40:FF:000002">
    <property type="entry name" value="Transferrin receptor protein 1"/>
    <property type="match status" value="1"/>
</dbReference>
<reference evidence="16 17" key="1">
    <citation type="journal article" date="2018" name="Nat. Ecol. Evol.">
        <title>Shark genomes provide insights into elasmobranch evolution and the origin of vertebrates.</title>
        <authorList>
            <person name="Hara Y"/>
            <person name="Yamaguchi K"/>
            <person name="Onimaru K"/>
            <person name="Kadota M"/>
            <person name="Koyanagi M"/>
            <person name="Keeley SD"/>
            <person name="Tatsumi K"/>
            <person name="Tanaka K"/>
            <person name="Motone F"/>
            <person name="Kageyama Y"/>
            <person name="Nozu R"/>
            <person name="Adachi N"/>
            <person name="Nishimura O"/>
            <person name="Nakagawa R"/>
            <person name="Tanegashima C"/>
            <person name="Kiyatake I"/>
            <person name="Matsumoto R"/>
            <person name="Murakumo K"/>
            <person name="Nishida K"/>
            <person name="Terakita A"/>
            <person name="Kuratani S"/>
            <person name="Sato K"/>
            <person name="Hyodo S Kuraku.S."/>
        </authorList>
    </citation>
    <scope>NUCLEOTIDE SEQUENCE [LARGE SCALE GENOMIC DNA]</scope>
</reference>
<keyword evidence="7 12" id="KW-0472">Membrane</keyword>
<keyword evidence="17" id="KW-1185">Reference proteome</keyword>
<keyword evidence="10" id="KW-0325">Glycoprotein</keyword>
<dbReference type="GO" id="GO:0005886">
    <property type="term" value="C:plasma membrane"/>
    <property type="evidence" value="ECO:0007669"/>
    <property type="project" value="UniProtKB-SubCell"/>
</dbReference>
<dbReference type="PANTHER" id="PTHR10404">
    <property type="entry name" value="N-ACETYLATED-ALPHA-LINKED ACIDIC DIPEPTIDASE"/>
    <property type="match status" value="1"/>
</dbReference>
<feature type="domain" description="Transferrin receptor-like dimerisation" evidence="14">
    <location>
        <begin position="681"/>
        <end position="791"/>
    </location>
</feature>
<protein>
    <submittedName>
        <fullName evidence="16">Uncharacterized protein</fullName>
    </submittedName>
</protein>
<dbReference type="SUPFAM" id="SSF47672">
    <property type="entry name" value="Transferrin receptor-like dimerisation domain"/>
    <property type="match status" value="1"/>
</dbReference>
<dbReference type="InterPro" id="IPR036757">
    <property type="entry name" value="TFR-like_dimer_dom_sf"/>
</dbReference>
<feature type="domain" description="PA" evidence="13">
    <location>
        <begin position="260"/>
        <end position="325"/>
    </location>
</feature>
<dbReference type="Pfam" id="PF02225">
    <property type="entry name" value="PA"/>
    <property type="match status" value="1"/>
</dbReference>
<feature type="domain" description="Peptidase M28" evidence="15">
    <location>
        <begin position="424"/>
        <end position="629"/>
    </location>
</feature>